<evidence type="ECO:0008006" key="4">
    <source>
        <dbReference type="Google" id="ProtNLM"/>
    </source>
</evidence>
<feature type="region of interest" description="Disordered" evidence="1">
    <location>
        <begin position="1"/>
        <end position="20"/>
    </location>
</feature>
<gene>
    <name evidence="2" type="ORF">AFR_22955</name>
</gene>
<proteinExistence type="predicted"/>
<evidence type="ECO:0000313" key="3">
    <source>
        <dbReference type="Proteomes" id="UP000017746"/>
    </source>
</evidence>
<dbReference type="RefSeq" id="WP_023363372.1">
    <property type="nucleotide sequence ID" value="NC_022657.1"/>
</dbReference>
<evidence type="ECO:0000256" key="1">
    <source>
        <dbReference type="SAM" id="MobiDB-lite"/>
    </source>
</evidence>
<name>U5W4K0_9ACTN</name>
<dbReference type="PATRIC" id="fig|1246995.3.peg.4652"/>
<dbReference type="KEGG" id="afs:AFR_22955"/>
<evidence type="ECO:0000313" key="2">
    <source>
        <dbReference type="EMBL" id="AGZ42861.1"/>
    </source>
</evidence>
<reference evidence="2 3" key="1">
    <citation type="journal article" date="2014" name="J. Biotechnol.">
        <title>Complete genome sequence of the actinobacterium Actinoplanes friuliensis HAG 010964, producer of the lipopeptide antibiotic friulimycin.</title>
        <authorList>
            <person name="Ruckert C."/>
            <person name="Szczepanowski R."/>
            <person name="Albersmeier A."/>
            <person name="Goesmann A."/>
            <person name="Fischer N."/>
            <person name="Steinkamper A."/>
            <person name="Puhler A."/>
            <person name="Biener R."/>
            <person name="Schwartz D."/>
            <person name="Kalinowski J."/>
        </authorList>
    </citation>
    <scope>NUCLEOTIDE SEQUENCE [LARGE SCALE GENOMIC DNA]</scope>
    <source>
        <strain evidence="2 3">DSM 7358</strain>
    </source>
</reference>
<protein>
    <recommendedName>
        <fullName evidence="4">DUF3806 domain-containing protein</fullName>
    </recommendedName>
</protein>
<feature type="compositionally biased region" description="Basic and acidic residues" evidence="1">
    <location>
        <begin position="1"/>
        <end position="13"/>
    </location>
</feature>
<keyword evidence="3" id="KW-1185">Reference proteome</keyword>
<dbReference type="eggNOG" id="ENOG50345NX">
    <property type="taxonomic scope" value="Bacteria"/>
</dbReference>
<dbReference type="OrthoDB" id="4640272at2"/>
<dbReference type="HOGENOM" id="CLU_1840809_0_0_11"/>
<dbReference type="EMBL" id="CP006272">
    <property type="protein sequence ID" value="AGZ42861.1"/>
    <property type="molecule type" value="Genomic_DNA"/>
</dbReference>
<organism evidence="2 3">
    <name type="scientific">Actinoplanes friuliensis DSM 7358</name>
    <dbReference type="NCBI Taxonomy" id="1246995"/>
    <lineage>
        <taxon>Bacteria</taxon>
        <taxon>Bacillati</taxon>
        <taxon>Actinomycetota</taxon>
        <taxon>Actinomycetes</taxon>
        <taxon>Micromonosporales</taxon>
        <taxon>Micromonosporaceae</taxon>
        <taxon>Actinoplanes</taxon>
    </lineage>
</organism>
<sequence length="139" mass="15367">MSQFFDRFRRPAEPTDEETAEAMRDLAEVFRSGSKAEGVPFGWGPDEADRLDGLCDAFLATGPTAERRHSVVMSMGAFLGELLVRNGGGLWAYDTKENAAVVVLPNGLRAFPHNKVAKRLDLGPEQSISAFYRYALTRE</sequence>
<dbReference type="Proteomes" id="UP000017746">
    <property type="component" value="Chromosome"/>
</dbReference>
<accession>U5W4K0</accession>
<dbReference type="AlphaFoldDB" id="U5W4K0"/>
<dbReference type="STRING" id="1246995.AFR_22955"/>